<keyword evidence="6" id="KW-0472">Membrane</keyword>
<feature type="transmembrane region" description="Helical" evidence="6">
    <location>
        <begin position="252"/>
        <end position="272"/>
    </location>
</feature>
<feature type="transmembrane region" description="Helical" evidence="6">
    <location>
        <begin position="40"/>
        <end position="63"/>
    </location>
</feature>
<dbReference type="SUPFAM" id="SSF47699">
    <property type="entry name" value="Bifunctional inhibitor/lipid-transfer protein/seed storage 2S albumin"/>
    <property type="match status" value="1"/>
</dbReference>
<dbReference type="Pfam" id="PF14368">
    <property type="entry name" value="LTP_2"/>
    <property type="match status" value="1"/>
</dbReference>
<evidence type="ECO:0000256" key="4">
    <source>
        <dbReference type="ARBA" id="ARBA00023180"/>
    </source>
</evidence>
<feature type="compositionally biased region" description="Basic residues" evidence="5">
    <location>
        <begin position="1"/>
        <end position="10"/>
    </location>
</feature>
<sequence length="278" mass="27435">MPRNFTRRPHLTLVNDTAGTSRRRALPPTTMMAQHRRRGFPSITMPWLAELAVTMALTMLYAASTTTAQPQTLPLPQPVPVPQPTTTASAPAAPAVPSQLPAPCPPAQATLAPCLRFFTGNSSSWSPPAECCAQIRAMFQSQAPCLCAAMASGPAAQLGGLGSALGQLLPTSCDLPADACSSGTTATGGGAPAGPSTPATGSGGATTAAAAAPEAGPAGADTTTVPGAGGAGVKSVPGLLDTGAAAAPGTPGVSAAAAVFMSLLGVYLLATLDRIMHC</sequence>
<evidence type="ECO:0000256" key="5">
    <source>
        <dbReference type="SAM" id="MobiDB-lite"/>
    </source>
</evidence>
<evidence type="ECO:0000313" key="8">
    <source>
        <dbReference type="EMBL" id="CAL4935098.1"/>
    </source>
</evidence>
<dbReference type="PANTHER" id="PTHR33044">
    <property type="entry name" value="BIFUNCTIONAL INHIBITOR/LIPID-TRANSFER PROTEIN/SEED STORAGE 2S ALBUMIN SUPERFAMILY PROTEIN-RELATED"/>
    <property type="match status" value="1"/>
</dbReference>
<protein>
    <recommendedName>
        <fullName evidence="7">Bifunctional inhibitor/plant lipid transfer protein/seed storage helical domain-containing protein</fullName>
    </recommendedName>
</protein>
<evidence type="ECO:0000256" key="3">
    <source>
        <dbReference type="ARBA" id="ARBA00023157"/>
    </source>
</evidence>
<comment type="similarity">
    <text evidence="1">Belongs to the plant LTP family.</text>
</comment>
<feature type="region of interest" description="Disordered" evidence="5">
    <location>
        <begin position="1"/>
        <end position="25"/>
    </location>
</feature>
<feature type="compositionally biased region" description="Low complexity" evidence="5">
    <location>
        <begin position="193"/>
        <end position="226"/>
    </location>
</feature>
<dbReference type="SMART" id="SM00499">
    <property type="entry name" value="AAI"/>
    <property type="match status" value="1"/>
</dbReference>
<keyword evidence="2" id="KW-0732">Signal</keyword>
<dbReference type="Proteomes" id="UP001497457">
    <property type="component" value="Chromosome 15b"/>
</dbReference>
<dbReference type="Gene3D" id="1.10.110.10">
    <property type="entry name" value="Plant lipid-transfer and hydrophobic proteins"/>
    <property type="match status" value="1"/>
</dbReference>
<evidence type="ECO:0000256" key="6">
    <source>
        <dbReference type="SAM" id="Phobius"/>
    </source>
</evidence>
<evidence type="ECO:0000256" key="2">
    <source>
        <dbReference type="ARBA" id="ARBA00022729"/>
    </source>
</evidence>
<proteinExistence type="inferred from homology"/>
<feature type="domain" description="Bifunctional inhibitor/plant lipid transfer protein/seed storage helical" evidence="7">
    <location>
        <begin position="104"/>
        <end position="180"/>
    </location>
</feature>
<evidence type="ECO:0000259" key="7">
    <source>
        <dbReference type="SMART" id="SM00499"/>
    </source>
</evidence>
<evidence type="ECO:0000256" key="1">
    <source>
        <dbReference type="ARBA" id="ARBA00009748"/>
    </source>
</evidence>
<organism evidence="8 9">
    <name type="scientific">Urochloa decumbens</name>
    <dbReference type="NCBI Taxonomy" id="240449"/>
    <lineage>
        <taxon>Eukaryota</taxon>
        <taxon>Viridiplantae</taxon>
        <taxon>Streptophyta</taxon>
        <taxon>Embryophyta</taxon>
        <taxon>Tracheophyta</taxon>
        <taxon>Spermatophyta</taxon>
        <taxon>Magnoliopsida</taxon>
        <taxon>Liliopsida</taxon>
        <taxon>Poales</taxon>
        <taxon>Poaceae</taxon>
        <taxon>PACMAD clade</taxon>
        <taxon>Panicoideae</taxon>
        <taxon>Panicodae</taxon>
        <taxon>Paniceae</taxon>
        <taxon>Melinidinae</taxon>
        <taxon>Urochloa</taxon>
    </lineage>
</organism>
<keyword evidence="6" id="KW-1133">Transmembrane helix</keyword>
<dbReference type="InterPro" id="IPR036312">
    <property type="entry name" value="Bifun_inhib/LTP/seed_sf"/>
</dbReference>
<accession>A0ABC8XZH3</accession>
<dbReference type="CDD" id="cd00010">
    <property type="entry name" value="AAI_LTSS"/>
    <property type="match status" value="1"/>
</dbReference>
<keyword evidence="4" id="KW-0325">Glycoprotein</keyword>
<feature type="region of interest" description="Disordered" evidence="5">
    <location>
        <begin position="185"/>
        <end position="227"/>
    </location>
</feature>
<evidence type="ECO:0000313" key="9">
    <source>
        <dbReference type="Proteomes" id="UP001497457"/>
    </source>
</evidence>
<keyword evidence="9" id="KW-1185">Reference proteome</keyword>
<dbReference type="AlphaFoldDB" id="A0ABC8XZH3"/>
<reference evidence="8 9" key="2">
    <citation type="submission" date="2024-10" db="EMBL/GenBank/DDBJ databases">
        <authorList>
            <person name="Ryan C."/>
        </authorList>
    </citation>
    <scope>NUCLEOTIDE SEQUENCE [LARGE SCALE GENOMIC DNA]</scope>
</reference>
<keyword evidence="6" id="KW-0812">Transmembrane</keyword>
<dbReference type="InterPro" id="IPR016140">
    <property type="entry name" value="Bifunc_inhib/LTP/seed_store"/>
</dbReference>
<keyword evidence="3" id="KW-1015">Disulfide bond</keyword>
<reference evidence="9" key="1">
    <citation type="submission" date="2024-06" db="EMBL/GenBank/DDBJ databases">
        <authorList>
            <person name="Ryan C."/>
        </authorList>
    </citation>
    <scope>NUCLEOTIDE SEQUENCE [LARGE SCALE GENOMIC DNA]</scope>
</reference>
<dbReference type="InterPro" id="IPR043325">
    <property type="entry name" value="LTSS"/>
</dbReference>
<name>A0ABC8XZH3_9POAL</name>
<dbReference type="EMBL" id="OZ075125">
    <property type="protein sequence ID" value="CAL4935098.1"/>
    <property type="molecule type" value="Genomic_DNA"/>
</dbReference>
<gene>
    <name evidence="8" type="ORF">URODEC1_LOCUS29075</name>
</gene>